<feature type="transmembrane region" description="Helical" evidence="1">
    <location>
        <begin position="75"/>
        <end position="92"/>
    </location>
</feature>
<evidence type="ECO:0000313" key="3">
    <source>
        <dbReference type="EMBL" id="MBC3764588.1"/>
    </source>
</evidence>
<dbReference type="InterPro" id="IPR037185">
    <property type="entry name" value="EmrE-like"/>
</dbReference>
<feature type="domain" description="EamA" evidence="2">
    <location>
        <begin position="11"/>
        <end position="146"/>
    </location>
</feature>
<proteinExistence type="predicted"/>
<organism evidence="3 4">
    <name type="scientific">Neptunicella marina</name>
    <dbReference type="NCBI Taxonomy" id="2125989"/>
    <lineage>
        <taxon>Bacteria</taxon>
        <taxon>Pseudomonadati</taxon>
        <taxon>Pseudomonadota</taxon>
        <taxon>Gammaproteobacteria</taxon>
        <taxon>Alteromonadales</taxon>
        <taxon>Alteromonadaceae</taxon>
        <taxon>Neptunicella</taxon>
    </lineage>
</organism>
<dbReference type="Gene3D" id="1.10.3730.20">
    <property type="match status" value="1"/>
</dbReference>
<protein>
    <submittedName>
        <fullName evidence="3">DMT family transporter</fullName>
    </submittedName>
</protein>
<feature type="transmembrane region" description="Helical" evidence="1">
    <location>
        <begin position="12"/>
        <end position="30"/>
    </location>
</feature>
<feature type="transmembrane region" description="Helical" evidence="1">
    <location>
        <begin position="160"/>
        <end position="180"/>
    </location>
</feature>
<dbReference type="InterPro" id="IPR000620">
    <property type="entry name" value="EamA_dom"/>
</dbReference>
<dbReference type="PANTHER" id="PTHR22911:SF134">
    <property type="entry name" value="DMT FAMILY TRANSPORTER"/>
    <property type="match status" value="1"/>
</dbReference>
<dbReference type="SUPFAM" id="SSF103481">
    <property type="entry name" value="Multidrug resistance efflux transporter EmrE"/>
    <property type="match status" value="1"/>
</dbReference>
<dbReference type="RefSeq" id="WP_186505054.1">
    <property type="nucleotide sequence ID" value="NZ_JACNEP010000001.1"/>
</dbReference>
<feature type="domain" description="EamA" evidence="2">
    <location>
        <begin position="162"/>
        <end position="301"/>
    </location>
</feature>
<dbReference type="GO" id="GO:0016020">
    <property type="term" value="C:membrane"/>
    <property type="evidence" value="ECO:0007669"/>
    <property type="project" value="InterPro"/>
</dbReference>
<reference evidence="3" key="1">
    <citation type="journal article" date="2018" name="Int. J. Syst. Evol. Microbiol.">
        <title>Neptunicella marina gen. nov., sp. nov., isolated from surface seawater.</title>
        <authorList>
            <person name="Liu X."/>
            <person name="Lai Q."/>
            <person name="Du Y."/>
            <person name="Zhang X."/>
            <person name="Liu Z."/>
            <person name="Sun F."/>
            <person name="Shao Z."/>
        </authorList>
    </citation>
    <scope>NUCLEOTIDE SEQUENCE</scope>
    <source>
        <strain evidence="3">S27-2</strain>
    </source>
</reference>
<dbReference type="Pfam" id="PF00892">
    <property type="entry name" value="EamA"/>
    <property type="match status" value="2"/>
</dbReference>
<feature type="transmembrane region" description="Helical" evidence="1">
    <location>
        <begin position="192"/>
        <end position="214"/>
    </location>
</feature>
<evidence type="ECO:0000259" key="2">
    <source>
        <dbReference type="Pfam" id="PF00892"/>
    </source>
</evidence>
<dbReference type="Proteomes" id="UP000601768">
    <property type="component" value="Unassembled WGS sequence"/>
</dbReference>
<feature type="transmembrane region" description="Helical" evidence="1">
    <location>
        <begin position="42"/>
        <end position="59"/>
    </location>
</feature>
<sequence length="312" mass="34993">MQNQYEVRHWYGFFLALTTAIMWGVLPVFLKLALQKMDPVTITWYRFMVAALFVFLLLLRQNKLPSLAQLGGQQARWLFIASAGLIVNYVFYLKGLDYLNPETAQVLIQLAPFLVMLGGIFLYKEKFSRLEWLGAFILFSGMLLFFNNRLDELLTSVNRYSLGVLMIILAAVTWAVYGLLQKRLLKSMNAKQLTLIMYTAGVVVLLPFSTLFTVLEMNQLQFLALLFCCANTIIGYGAFTEAMAVWHASKVSAVIALAPLVTIFSMSLAVKFWPQYFAQSDINLLAYVGAGLVMLGSILASMGKARPGVKAK</sequence>
<feature type="transmembrane region" description="Helical" evidence="1">
    <location>
        <begin position="104"/>
        <end position="123"/>
    </location>
</feature>
<comment type="caution">
    <text evidence="3">The sequence shown here is derived from an EMBL/GenBank/DDBJ whole genome shotgun (WGS) entry which is preliminary data.</text>
</comment>
<accession>A0A8J6M0C7</accession>
<dbReference type="EMBL" id="JACNEP010000001">
    <property type="protein sequence ID" value="MBC3764588.1"/>
    <property type="molecule type" value="Genomic_DNA"/>
</dbReference>
<feature type="transmembrane region" description="Helical" evidence="1">
    <location>
        <begin position="130"/>
        <end position="148"/>
    </location>
</feature>
<feature type="transmembrane region" description="Helical" evidence="1">
    <location>
        <begin position="220"/>
        <end position="239"/>
    </location>
</feature>
<feature type="transmembrane region" description="Helical" evidence="1">
    <location>
        <begin position="284"/>
        <end position="302"/>
    </location>
</feature>
<dbReference type="PANTHER" id="PTHR22911">
    <property type="entry name" value="ACYL-MALONYL CONDENSING ENZYME-RELATED"/>
    <property type="match status" value="1"/>
</dbReference>
<feature type="transmembrane region" description="Helical" evidence="1">
    <location>
        <begin position="251"/>
        <end position="272"/>
    </location>
</feature>
<evidence type="ECO:0000256" key="1">
    <source>
        <dbReference type="SAM" id="Phobius"/>
    </source>
</evidence>
<evidence type="ECO:0000313" key="4">
    <source>
        <dbReference type="Proteomes" id="UP000601768"/>
    </source>
</evidence>
<dbReference type="AlphaFoldDB" id="A0A8J6M0C7"/>
<keyword evidence="1" id="KW-0812">Transmembrane</keyword>
<reference evidence="3" key="2">
    <citation type="submission" date="2020-08" db="EMBL/GenBank/DDBJ databases">
        <authorList>
            <person name="Lai Q."/>
        </authorList>
    </citation>
    <scope>NUCLEOTIDE SEQUENCE</scope>
    <source>
        <strain evidence="3">S27-2</strain>
    </source>
</reference>
<keyword evidence="1" id="KW-1133">Transmembrane helix</keyword>
<name>A0A8J6M0C7_9ALTE</name>
<keyword evidence="4" id="KW-1185">Reference proteome</keyword>
<keyword evidence="1" id="KW-0472">Membrane</keyword>
<gene>
    <name evidence="3" type="ORF">H8B19_01775</name>
</gene>